<gene>
    <name evidence="1" type="ORF">F8144_17270</name>
</gene>
<accession>A0A7J5DFM1</accession>
<dbReference type="RefSeq" id="WP_151470229.1">
    <property type="nucleotide sequence ID" value="NZ_WBKG01000013.1"/>
</dbReference>
<dbReference type="Proteomes" id="UP000442990">
    <property type="component" value="Unassembled WGS sequence"/>
</dbReference>
<protein>
    <recommendedName>
        <fullName evidence="3">NADPH-dependent FMN reductase</fullName>
    </recommendedName>
</protein>
<organism evidence="1 2">
    <name type="scientific">Streptomyces triticiradicis</name>
    <dbReference type="NCBI Taxonomy" id="2651189"/>
    <lineage>
        <taxon>Bacteria</taxon>
        <taxon>Bacillati</taxon>
        <taxon>Actinomycetota</taxon>
        <taxon>Actinomycetes</taxon>
        <taxon>Kitasatosporales</taxon>
        <taxon>Streptomycetaceae</taxon>
        <taxon>Streptomyces</taxon>
    </lineage>
</organism>
<proteinExistence type="predicted"/>
<sequence length="68" mass="7270">MSTLRLAVVLGSTRPGRNGRAVADRVIDRAGARSRWGRYECCTNVGFAAWAGRRPRARSAPGAARGIS</sequence>
<dbReference type="AlphaFoldDB" id="A0A7J5DFM1"/>
<reference evidence="1 2" key="1">
    <citation type="submission" date="2019-09" db="EMBL/GenBank/DDBJ databases">
        <title>Isolation and identification of active actinomycetes.</title>
        <authorList>
            <person name="Yu Z."/>
            <person name="Han C."/>
            <person name="Yu B."/>
        </authorList>
    </citation>
    <scope>NUCLEOTIDE SEQUENCE [LARGE SCALE GENOMIC DNA]</scope>
    <source>
        <strain evidence="1 2">NEAU-H2</strain>
    </source>
</reference>
<evidence type="ECO:0000313" key="1">
    <source>
        <dbReference type="EMBL" id="KAB1987476.1"/>
    </source>
</evidence>
<evidence type="ECO:0008006" key="3">
    <source>
        <dbReference type="Google" id="ProtNLM"/>
    </source>
</evidence>
<comment type="caution">
    <text evidence="1">The sequence shown here is derived from an EMBL/GenBank/DDBJ whole genome shotgun (WGS) entry which is preliminary data.</text>
</comment>
<name>A0A7J5DFM1_9ACTN</name>
<keyword evidence="2" id="KW-1185">Reference proteome</keyword>
<evidence type="ECO:0000313" key="2">
    <source>
        <dbReference type="Proteomes" id="UP000442990"/>
    </source>
</evidence>
<dbReference type="EMBL" id="WBKG01000013">
    <property type="protein sequence ID" value="KAB1987476.1"/>
    <property type="molecule type" value="Genomic_DNA"/>
</dbReference>